<dbReference type="GO" id="GO:0004312">
    <property type="term" value="F:fatty acid synthase activity"/>
    <property type="evidence" value="ECO:0007669"/>
    <property type="project" value="TreeGrafter"/>
</dbReference>
<dbReference type="Gene3D" id="3.40.366.10">
    <property type="entry name" value="Malonyl-Coenzyme A Acyl Carrier Protein, domain 2"/>
    <property type="match status" value="2"/>
</dbReference>
<feature type="active site" description="Proton donor; for dehydratase activity" evidence="12">
    <location>
        <position position="2405"/>
    </location>
</feature>
<evidence type="ECO:0000256" key="11">
    <source>
        <dbReference type="ARBA" id="ARBA00066981"/>
    </source>
</evidence>
<keyword evidence="1" id="KW-0596">Phosphopantetheine</keyword>
<evidence type="ECO:0000259" key="14">
    <source>
        <dbReference type="PROSITE" id="PS52004"/>
    </source>
</evidence>
<dbReference type="InterPro" id="IPR049900">
    <property type="entry name" value="PKS_mFAS_DH"/>
</dbReference>
<dbReference type="InterPro" id="IPR018201">
    <property type="entry name" value="Ketoacyl_synth_AS"/>
</dbReference>
<dbReference type="Proteomes" id="UP000660680">
    <property type="component" value="Unassembled WGS sequence"/>
</dbReference>
<dbReference type="PROSITE" id="PS00606">
    <property type="entry name" value="KS3_1"/>
    <property type="match status" value="2"/>
</dbReference>
<evidence type="ECO:0000256" key="7">
    <source>
        <dbReference type="ARBA" id="ARBA00052442"/>
    </source>
</evidence>
<feature type="region of interest" description="N-terminal hotdog fold" evidence="12">
    <location>
        <begin position="2188"/>
        <end position="2314"/>
    </location>
</feature>
<dbReference type="Pfam" id="PF08659">
    <property type="entry name" value="KR"/>
    <property type="match status" value="1"/>
</dbReference>
<comment type="pathway">
    <text evidence="9">Antibiotic biosynthesis; erythromycin biosynthesis.</text>
</comment>
<comment type="catalytic activity">
    <reaction evidence="7">
        <text>6 (S)-methylmalonyl-CoA + propanoyl-CoA + 6 NADPH + 12 H(+) = 6-deoxyerythronolide B + 6 CO2 + 6 NADP(+) + 7 CoA + H2O</text>
        <dbReference type="Rhea" id="RHEA:23068"/>
        <dbReference type="ChEBI" id="CHEBI:15377"/>
        <dbReference type="ChEBI" id="CHEBI:15378"/>
        <dbReference type="ChEBI" id="CHEBI:16089"/>
        <dbReference type="ChEBI" id="CHEBI:16526"/>
        <dbReference type="ChEBI" id="CHEBI:57287"/>
        <dbReference type="ChEBI" id="CHEBI:57327"/>
        <dbReference type="ChEBI" id="CHEBI:57392"/>
        <dbReference type="ChEBI" id="CHEBI:57783"/>
        <dbReference type="ChEBI" id="CHEBI:58349"/>
        <dbReference type="EC" id="2.3.1.94"/>
    </reaction>
</comment>
<dbReference type="InterPro" id="IPR049552">
    <property type="entry name" value="PKS_DH_N"/>
</dbReference>
<dbReference type="Pfam" id="PF21089">
    <property type="entry name" value="PKS_DH_N"/>
    <property type="match status" value="1"/>
</dbReference>
<dbReference type="InterPro" id="IPR006162">
    <property type="entry name" value="Ppantetheine_attach_site"/>
</dbReference>
<feature type="domain" description="Carrier" evidence="13">
    <location>
        <begin position="1242"/>
        <end position="1319"/>
    </location>
</feature>
<dbReference type="SUPFAM" id="SSF53901">
    <property type="entry name" value="Thiolase-like"/>
    <property type="match status" value="2"/>
</dbReference>
<feature type="domain" description="Ketosynthase family 3 (KS3)" evidence="14">
    <location>
        <begin position="1339"/>
        <end position="1754"/>
    </location>
</feature>
<dbReference type="PROSITE" id="PS52019">
    <property type="entry name" value="PKS_MFAS_DH"/>
    <property type="match status" value="1"/>
</dbReference>
<dbReference type="InterPro" id="IPR016036">
    <property type="entry name" value="Malonyl_transacylase_ACP-bd"/>
</dbReference>
<dbReference type="RefSeq" id="WP_189210659.1">
    <property type="nucleotide sequence ID" value="NZ_BMRB01000002.1"/>
</dbReference>
<evidence type="ECO:0000256" key="10">
    <source>
        <dbReference type="ARBA" id="ARBA00063272"/>
    </source>
</evidence>
<comment type="caution">
    <text evidence="16">The sequence shown here is derived from an EMBL/GenBank/DDBJ whole genome shotgun (WGS) entry which is preliminary data.</text>
</comment>
<dbReference type="SUPFAM" id="SSF51735">
    <property type="entry name" value="NAD(P)-binding Rossmann-fold domains"/>
    <property type="match status" value="2"/>
</dbReference>
<dbReference type="EC" id="2.3.1.94" evidence="11"/>
<evidence type="ECO:0000256" key="1">
    <source>
        <dbReference type="ARBA" id="ARBA00022450"/>
    </source>
</evidence>
<keyword evidence="3" id="KW-0808">Transferase</keyword>
<feature type="domain" description="Carrier" evidence="13">
    <location>
        <begin position="2401"/>
        <end position="2476"/>
    </location>
</feature>
<dbReference type="InterPro" id="IPR020807">
    <property type="entry name" value="PKS_DH"/>
</dbReference>
<dbReference type="InterPro" id="IPR014031">
    <property type="entry name" value="Ketoacyl_synth_C"/>
</dbReference>
<dbReference type="Gene3D" id="3.40.50.720">
    <property type="entry name" value="NAD(P)-binding Rossmann-like Domain"/>
    <property type="match status" value="1"/>
</dbReference>
<feature type="domain" description="PKS/mFAS DH" evidence="15">
    <location>
        <begin position="2188"/>
        <end position="2488"/>
    </location>
</feature>
<evidence type="ECO:0000259" key="15">
    <source>
        <dbReference type="PROSITE" id="PS52019"/>
    </source>
</evidence>
<evidence type="ECO:0000256" key="6">
    <source>
        <dbReference type="ARBA" id="ARBA00023315"/>
    </source>
</evidence>
<keyword evidence="4" id="KW-0677">Repeat</keyword>
<dbReference type="GO" id="GO:0047879">
    <property type="term" value="F:erythronolide synthase activity"/>
    <property type="evidence" value="ECO:0007669"/>
    <property type="project" value="UniProtKB-EC"/>
</dbReference>
<dbReference type="InterPro" id="IPR050091">
    <property type="entry name" value="PKS_NRPS_Biosynth_Enz"/>
</dbReference>
<dbReference type="Pfam" id="PF02801">
    <property type="entry name" value="Ketoacyl-synt_C"/>
    <property type="match status" value="2"/>
</dbReference>
<feature type="active site" description="Proton acceptor; for dehydratase activity" evidence="12">
    <location>
        <position position="2219"/>
    </location>
</feature>
<keyword evidence="2" id="KW-0597">Phosphoprotein</keyword>
<dbReference type="InterPro" id="IPR016035">
    <property type="entry name" value="Acyl_Trfase/lysoPLipase"/>
</dbReference>
<dbReference type="PANTHER" id="PTHR43775">
    <property type="entry name" value="FATTY ACID SYNTHASE"/>
    <property type="match status" value="1"/>
</dbReference>
<dbReference type="Gene3D" id="1.10.1200.10">
    <property type="entry name" value="ACP-like"/>
    <property type="match status" value="2"/>
</dbReference>
<evidence type="ECO:0000256" key="8">
    <source>
        <dbReference type="ARBA" id="ARBA00060158"/>
    </source>
</evidence>
<evidence type="ECO:0000259" key="13">
    <source>
        <dbReference type="PROSITE" id="PS50075"/>
    </source>
</evidence>
<protein>
    <recommendedName>
        <fullName evidence="11">6-deoxyerythronolide-B synthase</fullName>
        <ecNumber evidence="11">2.3.1.94</ecNumber>
    </recommendedName>
</protein>
<keyword evidence="5" id="KW-0511">Multifunctional enzyme</keyword>
<dbReference type="EMBL" id="BMRB01000002">
    <property type="protein sequence ID" value="GGS31002.1"/>
    <property type="molecule type" value="Genomic_DNA"/>
</dbReference>
<evidence type="ECO:0000313" key="17">
    <source>
        <dbReference type="Proteomes" id="UP000660680"/>
    </source>
</evidence>
<reference evidence="16" key="1">
    <citation type="journal article" date="2014" name="Int. J. Syst. Evol. Microbiol.">
        <title>Complete genome sequence of Corynebacterium casei LMG S-19264T (=DSM 44701T), isolated from a smear-ripened cheese.</title>
        <authorList>
            <consortium name="US DOE Joint Genome Institute (JGI-PGF)"/>
            <person name="Walter F."/>
            <person name="Albersmeier A."/>
            <person name="Kalinowski J."/>
            <person name="Ruckert C."/>
        </authorList>
    </citation>
    <scope>NUCLEOTIDE SEQUENCE</scope>
    <source>
        <strain evidence="16">JCM 3276</strain>
    </source>
</reference>
<dbReference type="FunFam" id="3.40.366.10:FF:000002">
    <property type="entry name" value="Probable polyketide synthase 2"/>
    <property type="match status" value="1"/>
</dbReference>
<dbReference type="CDD" id="cd08952">
    <property type="entry name" value="KR_1_SDR_x"/>
    <property type="match status" value="1"/>
</dbReference>
<dbReference type="SMART" id="SM00827">
    <property type="entry name" value="PKS_AT"/>
    <property type="match status" value="2"/>
</dbReference>
<evidence type="ECO:0000256" key="4">
    <source>
        <dbReference type="ARBA" id="ARBA00022737"/>
    </source>
</evidence>
<comment type="function">
    <text evidence="8">Involved in the biosynthesis of antibiotic erythromycin via the biosynthesis of its aglycone precursor, 6-deoxyerythronolide B (6-dEB).</text>
</comment>
<dbReference type="GO" id="GO:0004315">
    <property type="term" value="F:3-oxoacyl-[acyl-carrier-protein] synthase activity"/>
    <property type="evidence" value="ECO:0007669"/>
    <property type="project" value="InterPro"/>
</dbReference>
<evidence type="ECO:0000256" key="3">
    <source>
        <dbReference type="ARBA" id="ARBA00022679"/>
    </source>
</evidence>
<dbReference type="PROSITE" id="PS52004">
    <property type="entry name" value="KS3_2"/>
    <property type="match status" value="2"/>
</dbReference>
<dbReference type="SMART" id="SM01294">
    <property type="entry name" value="PKS_PP_betabranch"/>
    <property type="match status" value="1"/>
</dbReference>
<dbReference type="InterPro" id="IPR036291">
    <property type="entry name" value="NAD(P)-bd_dom_sf"/>
</dbReference>
<dbReference type="InterPro" id="IPR057326">
    <property type="entry name" value="KR_dom"/>
</dbReference>
<dbReference type="GO" id="GO:0031177">
    <property type="term" value="F:phosphopantetheine binding"/>
    <property type="evidence" value="ECO:0007669"/>
    <property type="project" value="InterPro"/>
</dbReference>
<dbReference type="CDD" id="cd00833">
    <property type="entry name" value="PKS"/>
    <property type="match status" value="2"/>
</dbReference>
<dbReference type="InterPro" id="IPR001227">
    <property type="entry name" value="Ac_transferase_dom_sf"/>
</dbReference>
<evidence type="ECO:0000256" key="5">
    <source>
        <dbReference type="ARBA" id="ARBA00023268"/>
    </source>
</evidence>
<dbReference type="SUPFAM" id="SSF52151">
    <property type="entry name" value="FabD/lysophospholipase-like"/>
    <property type="match status" value="2"/>
</dbReference>
<evidence type="ECO:0000256" key="9">
    <source>
        <dbReference type="ARBA" id="ARBA00060622"/>
    </source>
</evidence>
<organism evidence="16 17">
    <name type="scientific">Actinokineospora fastidiosa</name>
    <dbReference type="NCBI Taxonomy" id="1816"/>
    <lineage>
        <taxon>Bacteria</taxon>
        <taxon>Bacillati</taxon>
        <taxon>Actinomycetota</taxon>
        <taxon>Actinomycetes</taxon>
        <taxon>Pseudonocardiales</taxon>
        <taxon>Pseudonocardiaceae</taxon>
        <taxon>Actinokineospora</taxon>
    </lineage>
</organism>
<keyword evidence="17" id="KW-1185">Reference proteome</keyword>
<proteinExistence type="predicted"/>
<dbReference type="InterPro" id="IPR036736">
    <property type="entry name" value="ACP-like_sf"/>
</dbReference>
<dbReference type="Gene3D" id="3.30.70.3290">
    <property type="match status" value="2"/>
</dbReference>
<dbReference type="InterPro" id="IPR020841">
    <property type="entry name" value="PKS_Beta-ketoAc_synthase_dom"/>
</dbReference>
<dbReference type="InterPro" id="IPR013968">
    <property type="entry name" value="PKS_KR"/>
</dbReference>
<dbReference type="SUPFAM" id="SSF55048">
    <property type="entry name" value="Probable ACP-binding domain of malonyl-CoA ACP transacylase"/>
    <property type="match status" value="2"/>
</dbReference>
<dbReference type="Pfam" id="PF00109">
    <property type="entry name" value="ketoacyl-synt"/>
    <property type="match status" value="2"/>
</dbReference>
<keyword evidence="6" id="KW-0012">Acyltransferase</keyword>
<dbReference type="Gene3D" id="3.10.129.10">
    <property type="entry name" value="Hotdog Thioesterase"/>
    <property type="match status" value="1"/>
</dbReference>
<dbReference type="SMART" id="SM00825">
    <property type="entry name" value="PKS_KS"/>
    <property type="match status" value="2"/>
</dbReference>
<dbReference type="SMART" id="SM00822">
    <property type="entry name" value="PKS_KR"/>
    <property type="match status" value="1"/>
</dbReference>
<dbReference type="SUPFAM" id="SSF47336">
    <property type="entry name" value="ACP-like"/>
    <property type="match status" value="2"/>
</dbReference>
<feature type="domain" description="Ketosynthase family 3 (KS3)" evidence="14">
    <location>
        <begin position="2"/>
        <end position="412"/>
    </location>
</feature>
<dbReference type="InterPro" id="IPR014043">
    <property type="entry name" value="Acyl_transferase_dom"/>
</dbReference>
<dbReference type="InterPro" id="IPR032821">
    <property type="entry name" value="PKS_assoc"/>
</dbReference>
<reference evidence="16" key="2">
    <citation type="submission" date="2020-09" db="EMBL/GenBank/DDBJ databases">
        <authorList>
            <person name="Sun Q."/>
            <person name="Ohkuma M."/>
        </authorList>
    </citation>
    <scope>NUCLEOTIDE SEQUENCE</scope>
    <source>
        <strain evidence="16">JCM 3276</strain>
    </source>
</reference>
<dbReference type="Pfam" id="PF00698">
    <property type="entry name" value="Acyl_transf_1"/>
    <property type="match status" value="2"/>
</dbReference>
<dbReference type="PANTHER" id="PTHR43775:SF51">
    <property type="entry name" value="INACTIVE PHENOLPHTHIOCEROL SYNTHESIS POLYKETIDE SYNTHASE TYPE I PKS1-RELATED"/>
    <property type="match status" value="1"/>
</dbReference>
<gene>
    <name evidence="16" type="ORF">GCM10010171_26000</name>
</gene>
<dbReference type="Pfam" id="PF16197">
    <property type="entry name" value="KAsynt_C_assoc"/>
    <property type="match status" value="2"/>
</dbReference>
<dbReference type="FunFam" id="3.40.47.10:FF:000019">
    <property type="entry name" value="Polyketide synthase type I"/>
    <property type="match status" value="2"/>
</dbReference>
<dbReference type="FunFam" id="1.10.1200.10:FF:000007">
    <property type="entry name" value="Probable polyketide synthase pks17"/>
    <property type="match status" value="1"/>
</dbReference>
<evidence type="ECO:0000313" key="16">
    <source>
        <dbReference type="EMBL" id="GGS31002.1"/>
    </source>
</evidence>
<sequence length="2488" mass="257613">MSADIAIVGIGCRFAGGVDSPEGFWDLLADGRDGVSPFPTDRGWDPATPSATRHGGFLRDADRFDAAFFGISPREAVAMDPQQRLALEVSWEAVERAGVDPARLRGSDTGVFLGAIALDYGPRMHEPVEDAKGYTMTGSMVSVVSGRVAYALGLRGPTLTVDTACSSSLVALHLAVRALRSGECSAALAGGVTVMGTPGPFVDFSRQRGLAPDGRCKSFADDADGTAWGEGVGILYLRRLDDALAEGAPVLAVVRGSATNSDGASPRLTAPSEDAQRMVISAALADAGLAPADIDLVEAHGTGTPLGDPIEARALAALHADRDRPLLLGSVKSNLGHTGAAAGVAGVIKAVLALRHRTLPPTLHVETPSRRIAWSTLRLATEPVALPTDRVVRAGVSAFGISGTNAHVVLEAAPETAPTPGTPVDGAPWLLSARTPQALRAQAARLADLPEDKAALASALALTRTAFEHRAAVFHPDDIRAIARGDLPADGIVGSVVPSRDGTVFVFPGQGAQWVGMALELAEASPVFAAALAECGAAIAEFAPWRLSDVLGDDEALRRDDVVQPMLFAVMVSLARLWEAHGVVPAAVVGHSQGEIAAACVAGALSLRDAARVVVLRSRLLTALAGSGRMVSVALSAADVEPLLPPGAAIAVLNSGQSIVVAGEPEALAGLVAECERRGVRARALPVNYASHSPHVEPIRNALLAALVEVEPMAARVPFYSAVTGTEIDTTTLDADYWYRNLREPVRFADATRALLARGFRRFVEPSAHPVLTAAVQETATEVGGRVAALGTLRRDDGGHRAFLRALTEAHVHGVPVGWATVFPPARADLPTYPFQRERYWHAADPLEGWTYRVTWRPVRETAVPVLRGRWAITAPDGYDTAPIAAALADRGAEVTDEHPDHLLAVDPTLMETVELARTTRARLWVATHGSRDPRRAQVWGLGRAVAVEQPDRWGGLIDLPTDLTPRVLAALCSVLAGDEDQVAIGEDGVSARRIERTGFTAGTSWAGARVLITGGSGALAGHAARWLVEQGAERVVLVSRSGRGPDDPRMALVRADVTDRDQLAAVIAEHRPTAVVHAAGALDDCLVGDLDADRVDAVLAPKAHAADLLDELTRDLDLTAFVLFSSASGVLGNAGQAAYGAANAHLDALAERRRADGLPATSIAWGGWAGGGLVDDRAAAGLRLAGAGLMDPERAVRALATDTDLVVADLDWTRLPRTRMAETIPEAARAGSALADLPEAERATAVARLVRTSAAAVLRLSPEDVSAARPFKDIGFDSLTGVDLRNRLAAATGLALPATLVFDHPTPDRLAAHLVDRLSREETAEPVESAPVERASDDDPIAIVAMACRYPGGADTPEALWRLVADGVDATGDLPADRGWDLAALRTASRAQRGGFLYDAGDFDAAFFGISPREATAMDPQQRLVLEIGWEVVERAGIYPASLRGSRTGLFIGCVSVDYGTGRAAPAESETGQLMTGSFSSVISGRVAYTLGLHGPALTIDTACSSSLSAIHLAAASLRSGECELAIAGGVTVMASSRSFVGMSQTGALSPDGRSKAFAADADGMGMAEGAGVVLLERLSSARRNGHPVLAVVRGSAMNSDGASNGLTAPNGAAQQRVIRDALAAAGLGVSDVDVVEAHGTGTALGDPIEAAALVATYGRRSGAPLLLGSLKSNIGHSAAAAGVGGVIKMVTALGAGVVPATLHADRPTPEVEWDGVEVAAKARPWPAVDRPRRAGVSSFGISGTNVHVVLEAVDGGPEPIPDATAAWPVSARTPDALRAQARRLRAFPGGTADIAHALATRSTFEHRAVVVGASRAEIDAGLDALADGLPAPGLAVGAAEGPPDVAFVFPGQGAQWTGMGLALAAECPEFASAVDECAAALSEFVDWDLRTELAGPLTRIDVVQPALFAVMVALARQWLAWGVRPAAILGTSQGEVAAACVAGALSLRDAAKVIALRSQALRKVAGAGAMAAMRLPEAQVRAALTRWPGLDVAAVNGPRATVVSGDPDSVAGFLAAHPDGRPIPVDYASHSPAMEPLEADLLAALADIEPRAASIPFHSTVTGGPIDTTTMDAAYWYRDLRSTVRLSDTAQACGAGLIVEVSPHPVLAMGLQDLMDTPVVGTLRRDEGGRSRMLSALAEAHVHGAPADWTAVSGVDGPPRVAPPTYPFQRRRYWLPERAAAPATGHAFVTAAVDLADGGMVLNARVDPAEHPWLGGHEIDGAAVLPAGVLLDLALRAAGGGQVAELVLHTPVPLDGPVDLQLAVAAARTFTVHARVDTWFPCATGALADLPADPGDGEPRTVLSVDLPPGEFTLHPVLIDAALAAHLGDPDARPFAFTEVSGATATGPLTLCATRDGLTLTDGRGHAAVVIGGITCRGSAPARPVAVADIAENPSERARSTLDLVRTHAAVVLGYAGKADIAPDRAFHDLGMASATAVELRNRLSAATGARLPATVVFDEPTPRKLAEAIVARLAPAQPTLALIDQ</sequence>
<dbReference type="SMART" id="SM00826">
    <property type="entry name" value="PKS_DH"/>
    <property type="match status" value="1"/>
</dbReference>
<dbReference type="InterPro" id="IPR016039">
    <property type="entry name" value="Thiolase-like"/>
</dbReference>
<dbReference type="SMART" id="SM00823">
    <property type="entry name" value="PKS_PP"/>
    <property type="match status" value="2"/>
</dbReference>
<dbReference type="Gene3D" id="3.40.47.10">
    <property type="match status" value="2"/>
</dbReference>
<dbReference type="InterPro" id="IPR020806">
    <property type="entry name" value="PKS_PP-bd"/>
</dbReference>
<dbReference type="PROSITE" id="PS00012">
    <property type="entry name" value="PHOSPHOPANTETHEINE"/>
    <property type="match status" value="1"/>
</dbReference>
<dbReference type="GO" id="GO:0006633">
    <property type="term" value="P:fatty acid biosynthetic process"/>
    <property type="evidence" value="ECO:0007669"/>
    <property type="project" value="InterPro"/>
</dbReference>
<accession>A0A918GEA2</accession>
<dbReference type="InterPro" id="IPR009081">
    <property type="entry name" value="PP-bd_ACP"/>
</dbReference>
<feature type="region of interest" description="C-terminal hotdog fold" evidence="12">
    <location>
        <begin position="2334"/>
        <end position="2488"/>
    </location>
</feature>
<dbReference type="InterPro" id="IPR014030">
    <property type="entry name" value="Ketoacyl_synth_N"/>
</dbReference>
<dbReference type="PROSITE" id="PS50075">
    <property type="entry name" value="CARRIER"/>
    <property type="match status" value="2"/>
</dbReference>
<evidence type="ECO:0000256" key="2">
    <source>
        <dbReference type="ARBA" id="ARBA00022553"/>
    </source>
</evidence>
<dbReference type="Pfam" id="PF00550">
    <property type="entry name" value="PP-binding"/>
    <property type="match status" value="2"/>
</dbReference>
<evidence type="ECO:0000256" key="12">
    <source>
        <dbReference type="PROSITE-ProRule" id="PRU01363"/>
    </source>
</evidence>
<name>A0A918GEA2_9PSEU</name>
<comment type="subunit">
    <text evidence="10">Homodimer. Erythronolide synthase is composed of EryAI, EryAII and EryAIII multimodular (2 modules) polypeptides each coding for a functional synthase subunit which participates in 2 of the six FAS-like elongation steps required for formation of the polyketide. Module 1, 2, 3, 4, 5, and 6 participating in biosynthesis steps 1, 2, 3, 4, 5, and 6, respectively.</text>
</comment>